<feature type="region of interest" description="Disordered" evidence="1">
    <location>
        <begin position="1"/>
        <end position="20"/>
    </location>
</feature>
<dbReference type="EMBL" id="MU001640">
    <property type="protein sequence ID" value="KAF2479954.1"/>
    <property type="molecule type" value="Genomic_DNA"/>
</dbReference>
<gene>
    <name evidence="2" type="ORF">BDY17DRAFT_29239</name>
</gene>
<dbReference type="GeneID" id="54473814"/>
<protein>
    <submittedName>
        <fullName evidence="2">Uncharacterized protein</fullName>
    </submittedName>
</protein>
<proteinExistence type="predicted"/>
<organism evidence="2 3">
    <name type="scientific">Neohortaea acidophila</name>
    <dbReference type="NCBI Taxonomy" id="245834"/>
    <lineage>
        <taxon>Eukaryota</taxon>
        <taxon>Fungi</taxon>
        <taxon>Dikarya</taxon>
        <taxon>Ascomycota</taxon>
        <taxon>Pezizomycotina</taxon>
        <taxon>Dothideomycetes</taxon>
        <taxon>Dothideomycetidae</taxon>
        <taxon>Mycosphaerellales</taxon>
        <taxon>Teratosphaeriaceae</taxon>
        <taxon>Neohortaea</taxon>
    </lineage>
</organism>
<reference evidence="2" key="1">
    <citation type="journal article" date="2020" name="Stud. Mycol.">
        <title>101 Dothideomycetes genomes: a test case for predicting lifestyles and emergence of pathogens.</title>
        <authorList>
            <person name="Haridas S."/>
            <person name="Albert R."/>
            <person name="Binder M."/>
            <person name="Bloem J."/>
            <person name="Labutti K."/>
            <person name="Salamov A."/>
            <person name="Andreopoulos B."/>
            <person name="Baker S."/>
            <person name="Barry K."/>
            <person name="Bills G."/>
            <person name="Bluhm B."/>
            <person name="Cannon C."/>
            <person name="Castanera R."/>
            <person name="Culley D."/>
            <person name="Daum C."/>
            <person name="Ezra D."/>
            <person name="Gonzalez J."/>
            <person name="Henrissat B."/>
            <person name="Kuo A."/>
            <person name="Liang C."/>
            <person name="Lipzen A."/>
            <person name="Lutzoni F."/>
            <person name="Magnuson J."/>
            <person name="Mondo S."/>
            <person name="Nolan M."/>
            <person name="Ohm R."/>
            <person name="Pangilinan J."/>
            <person name="Park H.-J."/>
            <person name="Ramirez L."/>
            <person name="Alfaro M."/>
            <person name="Sun H."/>
            <person name="Tritt A."/>
            <person name="Yoshinaga Y."/>
            <person name="Zwiers L.-H."/>
            <person name="Turgeon B."/>
            <person name="Goodwin S."/>
            <person name="Spatafora J."/>
            <person name="Crous P."/>
            <person name="Grigoriev I."/>
        </authorList>
    </citation>
    <scope>NUCLEOTIDE SEQUENCE</scope>
    <source>
        <strain evidence="2">CBS 113389</strain>
    </source>
</reference>
<name>A0A6A6PJU8_9PEZI</name>
<dbReference type="AlphaFoldDB" id="A0A6A6PJU8"/>
<evidence type="ECO:0000256" key="1">
    <source>
        <dbReference type="SAM" id="MobiDB-lite"/>
    </source>
</evidence>
<evidence type="ECO:0000313" key="2">
    <source>
        <dbReference type="EMBL" id="KAF2479954.1"/>
    </source>
</evidence>
<keyword evidence="3" id="KW-1185">Reference proteome</keyword>
<sequence length="107" mass="11782">MGVRSGARDAFSCSRNSAKWSGDNLLPSVDGSGWSYLVLQGQMVSNEGVSSSLSDVQDFASEDLMCGIWSWRGVRCQKSVRIPRYLTKVLNLAPSLPRLHVYNTILT</sequence>
<accession>A0A6A6PJU8</accession>
<dbReference type="RefSeq" id="XP_033586524.1">
    <property type="nucleotide sequence ID" value="XM_033732812.1"/>
</dbReference>
<evidence type="ECO:0000313" key="3">
    <source>
        <dbReference type="Proteomes" id="UP000799767"/>
    </source>
</evidence>
<dbReference type="Proteomes" id="UP000799767">
    <property type="component" value="Unassembled WGS sequence"/>
</dbReference>